<dbReference type="RefSeq" id="WP_059032675.1">
    <property type="nucleotide sequence ID" value="NZ_DF977001.1"/>
</dbReference>
<keyword evidence="4" id="KW-1185">Reference proteome</keyword>
<dbReference type="SUPFAM" id="SSF52025">
    <property type="entry name" value="PA domain"/>
    <property type="match status" value="1"/>
</dbReference>
<proteinExistence type="predicted"/>
<dbReference type="OrthoDB" id="9769665at2"/>
<dbReference type="AlphaFoldDB" id="A0A0U9HF13"/>
<evidence type="ECO:0000259" key="2">
    <source>
        <dbReference type="Pfam" id="PF04389"/>
    </source>
</evidence>
<dbReference type="Gene3D" id="3.40.630.10">
    <property type="entry name" value="Zn peptidases"/>
    <property type="match status" value="1"/>
</dbReference>
<dbReference type="PANTHER" id="PTHR10404:SF46">
    <property type="entry name" value="VACUOLAR PROTEIN SORTING-ASSOCIATED PROTEIN 70"/>
    <property type="match status" value="1"/>
</dbReference>
<dbReference type="InterPro" id="IPR046450">
    <property type="entry name" value="PA_dom_sf"/>
</dbReference>
<name>A0A0U9HF13_9FIRM</name>
<dbReference type="InterPro" id="IPR003137">
    <property type="entry name" value="PA_domain"/>
</dbReference>
<protein>
    <submittedName>
        <fullName evidence="3">PA domain-containing protein</fullName>
    </submittedName>
</protein>
<reference evidence="3" key="1">
    <citation type="journal article" date="2016" name="Genome Announc.">
        <title>Draft Genome Sequence of the Syntrophic Lactate-Degrading Bacterium Tepidanaerobacter syntrophicus JLT.</title>
        <authorList>
            <person name="Matsuura N."/>
            <person name="Ohashi A."/>
            <person name="Tourlousse D.M."/>
            <person name="Sekiguchi Y."/>
        </authorList>
    </citation>
    <scope>NUCLEOTIDE SEQUENCE [LARGE SCALE GENOMIC DNA]</scope>
    <source>
        <strain evidence="3">JL</strain>
    </source>
</reference>
<evidence type="ECO:0000259" key="1">
    <source>
        <dbReference type="Pfam" id="PF02225"/>
    </source>
</evidence>
<dbReference type="EMBL" id="DF977001">
    <property type="protein sequence ID" value="GAQ25277.1"/>
    <property type="molecule type" value="Genomic_DNA"/>
</dbReference>
<dbReference type="Proteomes" id="UP000062160">
    <property type="component" value="Unassembled WGS sequence"/>
</dbReference>
<evidence type="ECO:0000313" key="3">
    <source>
        <dbReference type="EMBL" id="GAQ25277.1"/>
    </source>
</evidence>
<sequence>MEKLYEEIRKDLSADKNYEYSEWLTEHYPRRISGMGDDRKAAEWVASKFKEFGLESEVINFEAYNSNPVSSSLKVIQPELKEIDSLPCCHVESTRKEGINVELVYLGAGDYDDYMEKDVKGKAVLVEVSYSPATPEKARIAAEKGAVAMICANWGEDENEEEDYICGRGLKSVWGNPTPETFKDIPKISGVSISHSAGTYLKNLCKSEKKVLVNISVQCTRSWDILAMPIGYLRGNEVPEEFLLVNGHIDAWEPGVTCNATGNGTILTLAEQLAKHQDKIKRSIYFVCWNGHEIAESAGSTWYVDHHWDELDENCIGGINIDSTGMLHAVQYECTASREVMKFVKDIIKEVVNEDINVLPLNKFGDQSFFGIGVPSIVGRMGMSEEYIKRTNGANLGWWNHTIKDDLNKVDKNNLQKDLEISAAIICSYVNASVLPQDFLITCEDIETKLTEIIDKADPKIEIKSILYNVRKLKGYIAIINSRKISLNSKPPTDNKVKLINELLLKLSRSLTWAFYTYCDRFEQNSYAYTPATKPIPLLYSAVELANMDPTSLEYKLHYTSAVRNRNRVSTALREALKYCELYLTLIDQWID</sequence>
<dbReference type="Gene3D" id="3.50.30.30">
    <property type="match status" value="1"/>
</dbReference>
<dbReference type="PANTHER" id="PTHR10404">
    <property type="entry name" value="N-ACETYLATED-ALPHA-LINKED ACIDIC DIPEPTIDASE"/>
    <property type="match status" value="1"/>
</dbReference>
<dbReference type="InterPro" id="IPR039373">
    <property type="entry name" value="Peptidase_M28B"/>
</dbReference>
<dbReference type="InterPro" id="IPR007484">
    <property type="entry name" value="Peptidase_M28"/>
</dbReference>
<feature type="domain" description="Peptidase M28" evidence="2">
    <location>
        <begin position="233"/>
        <end position="423"/>
    </location>
</feature>
<dbReference type="SUPFAM" id="SSF53187">
    <property type="entry name" value="Zn-dependent exopeptidases"/>
    <property type="match status" value="1"/>
</dbReference>
<accession>A0A0U9HF13</accession>
<dbReference type="Pfam" id="PF02225">
    <property type="entry name" value="PA"/>
    <property type="match status" value="1"/>
</dbReference>
<dbReference type="Pfam" id="PF04389">
    <property type="entry name" value="Peptidase_M28"/>
    <property type="match status" value="1"/>
</dbReference>
<feature type="domain" description="PA" evidence="1">
    <location>
        <begin position="102"/>
        <end position="199"/>
    </location>
</feature>
<evidence type="ECO:0000313" key="4">
    <source>
        <dbReference type="Proteomes" id="UP000062160"/>
    </source>
</evidence>
<dbReference type="STRING" id="224999.GCA_001485475_01292"/>
<organism evidence="3">
    <name type="scientific">Tepidanaerobacter syntrophicus</name>
    <dbReference type="NCBI Taxonomy" id="224999"/>
    <lineage>
        <taxon>Bacteria</taxon>
        <taxon>Bacillati</taxon>
        <taxon>Bacillota</taxon>
        <taxon>Clostridia</taxon>
        <taxon>Thermosediminibacterales</taxon>
        <taxon>Tepidanaerobacteraceae</taxon>
        <taxon>Tepidanaerobacter</taxon>
    </lineage>
</organism>
<gene>
    <name evidence="3" type="ORF">TSYNT_7296</name>
</gene>